<protein>
    <submittedName>
        <fullName evidence="1">Uncharacterized protein</fullName>
    </submittedName>
</protein>
<comment type="caution">
    <text evidence="1">The sequence shown here is derived from an EMBL/GenBank/DDBJ whole genome shotgun (WGS) entry which is preliminary data.</text>
</comment>
<dbReference type="PANTHER" id="PTHR37315">
    <property type="entry name" value="UPF0311 PROTEIN BLR7842"/>
    <property type="match status" value="1"/>
</dbReference>
<accession>A0AAN6HDT9</accession>
<dbReference type="Proteomes" id="UP001175353">
    <property type="component" value="Unassembled WGS sequence"/>
</dbReference>
<sequence>MRLSLLTSIYLAATGAISQQTPGTYTPAPPPPPVLTFLYTCYAICDNRLYTTQGPRGLRTTIPIIGGNFTGPRLRGQILDVGADWGVTDPQTGIFSADTRYNFLTDDGANIFLQTSGPAQPDGSLHLRGVFETGDKDYYWLNNIVGKGELASDWNSTTFYNGSTYPAQ</sequence>
<name>A0AAN6HDT9_9PEZI</name>
<evidence type="ECO:0000313" key="1">
    <source>
        <dbReference type="EMBL" id="KAK0965103.1"/>
    </source>
</evidence>
<proteinExistence type="predicted"/>
<reference evidence="1" key="1">
    <citation type="submission" date="2023-06" db="EMBL/GenBank/DDBJ databases">
        <title>Black Yeasts Isolated from many extreme environments.</title>
        <authorList>
            <person name="Coleine C."/>
            <person name="Stajich J.E."/>
            <person name="Selbmann L."/>
        </authorList>
    </citation>
    <scope>NUCLEOTIDE SEQUENCE</scope>
    <source>
        <strain evidence="1">CCFEE 5200</strain>
    </source>
</reference>
<dbReference type="InterPro" id="IPR020915">
    <property type="entry name" value="UPF0311"/>
</dbReference>
<dbReference type="PANTHER" id="PTHR37315:SF1">
    <property type="entry name" value="UPF0311 PROTEIN BLR7842"/>
    <property type="match status" value="1"/>
</dbReference>
<gene>
    <name evidence="1" type="ORF">LTR91_018168</name>
</gene>
<dbReference type="EMBL" id="JAUJLE010000249">
    <property type="protein sequence ID" value="KAK0965103.1"/>
    <property type="molecule type" value="Genomic_DNA"/>
</dbReference>
<dbReference type="AlphaFoldDB" id="A0AAN6HDT9"/>
<evidence type="ECO:0000313" key="2">
    <source>
        <dbReference type="Proteomes" id="UP001175353"/>
    </source>
</evidence>
<dbReference type="Pfam" id="PF11578">
    <property type="entry name" value="DUF3237"/>
    <property type="match status" value="1"/>
</dbReference>
<keyword evidence="2" id="KW-1185">Reference proteome</keyword>
<organism evidence="1 2">
    <name type="scientific">Friedmanniomyces endolithicus</name>
    <dbReference type="NCBI Taxonomy" id="329885"/>
    <lineage>
        <taxon>Eukaryota</taxon>
        <taxon>Fungi</taxon>
        <taxon>Dikarya</taxon>
        <taxon>Ascomycota</taxon>
        <taxon>Pezizomycotina</taxon>
        <taxon>Dothideomycetes</taxon>
        <taxon>Dothideomycetidae</taxon>
        <taxon>Mycosphaerellales</taxon>
        <taxon>Teratosphaeriaceae</taxon>
        <taxon>Friedmanniomyces</taxon>
    </lineage>
</organism>
<dbReference type="Gene3D" id="2.40.160.20">
    <property type="match status" value="1"/>
</dbReference>